<feature type="non-terminal residue" evidence="2">
    <location>
        <position position="1"/>
    </location>
</feature>
<reference evidence="2" key="1">
    <citation type="submission" date="2018-05" db="EMBL/GenBank/DDBJ databases">
        <title>Draft genome of Mucuna pruriens seed.</title>
        <authorList>
            <person name="Nnadi N.E."/>
            <person name="Vos R."/>
            <person name="Hasami M.H."/>
            <person name="Devisetty U.K."/>
            <person name="Aguiy J.C."/>
        </authorList>
    </citation>
    <scope>NUCLEOTIDE SEQUENCE [LARGE SCALE GENOMIC DNA]</scope>
    <source>
        <strain evidence="2">JCA_2017</strain>
    </source>
</reference>
<sequence>MGGNNSKLNLALINMVQNSNQLRGLSTKEPLAHLKKFLHFANTIITTDIIRLRLFPFLLANKALKWLTTLPDEAITMWDECTHKFLLKYFPPSKSNILKEDIKCPQHDFSRGQLIQIF</sequence>
<gene>
    <name evidence="2" type="ORF">CR513_32081</name>
</gene>
<feature type="domain" description="Retrotransposon gag" evidence="1">
    <location>
        <begin position="53"/>
        <end position="103"/>
    </location>
</feature>
<dbReference type="Pfam" id="PF03732">
    <property type="entry name" value="Retrotrans_gag"/>
    <property type="match status" value="1"/>
</dbReference>
<proteinExistence type="predicted"/>
<name>A0A371G7R1_MUCPR</name>
<dbReference type="AlphaFoldDB" id="A0A371G7R1"/>
<dbReference type="Proteomes" id="UP000257109">
    <property type="component" value="Unassembled WGS sequence"/>
</dbReference>
<evidence type="ECO:0000259" key="1">
    <source>
        <dbReference type="Pfam" id="PF03732"/>
    </source>
</evidence>
<comment type="caution">
    <text evidence="2">The sequence shown here is derived from an EMBL/GenBank/DDBJ whole genome shotgun (WGS) entry which is preliminary data.</text>
</comment>
<evidence type="ECO:0000313" key="3">
    <source>
        <dbReference type="Proteomes" id="UP000257109"/>
    </source>
</evidence>
<dbReference type="OrthoDB" id="1417698at2759"/>
<dbReference type="EMBL" id="QJKJ01006481">
    <property type="protein sequence ID" value="RDX86577.1"/>
    <property type="molecule type" value="Genomic_DNA"/>
</dbReference>
<organism evidence="2 3">
    <name type="scientific">Mucuna pruriens</name>
    <name type="common">Velvet bean</name>
    <name type="synonym">Dolichos pruriens</name>
    <dbReference type="NCBI Taxonomy" id="157652"/>
    <lineage>
        <taxon>Eukaryota</taxon>
        <taxon>Viridiplantae</taxon>
        <taxon>Streptophyta</taxon>
        <taxon>Embryophyta</taxon>
        <taxon>Tracheophyta</taxon>
        <taxon>Spermatophyta</taxon>
        <taxon>Magnoliopsida</taxon>
        <taxon>eudicotyledons</taxon>
        <taxon>Gunneridae</taxon>
        <taxon>Pentapetalae</taxon>
        <taxon>rosids</taxon>
        <taxon>fabids</taxon>
        <taxon>Fabales</taxon>
        <taxon>Fabaceae</taxon>
        <taxon>Papilionoideae</taxon>
        <taxon>50 kb inversion clade</taxon>
        <taxon>NPAAA clade</taxon>
        <taxon>indigoferoid/millettioid clade</taxon>
        <taxon>Phaseoleae</taxon>
        <taxon>Mucuna</taxon>
    </lineage>
</organism>
<protein>
    <recommendedName>
        <fullName evidence="1">Retrotransposon gag domain-containing protein</fullName>
    </recommendedName>
</protein>
<keyword evidence="3" id="KW-1185">Reference proteome</keyword>
<dbReference type="InterPro" id="IPR005162">
    <property type="entry name" value="Retrotrans_gag_dom"/>
</dbReference>
<accession>A0A371G7R1</accession>
<evidence type="ECO:0000313" key="2">
    <source>
        <dbReference type="EMBL" id="RDX86577.1"/>
    </source>
</evidence>